<dbReference type="RefSeq" id="WP_142604384.1">
    <property type="nucleotide sequence ID" value="NZ_FXSZ01000008.1"/>
</dbReference>
<organism evidence="4 5">
    <name type="scientific">Solitalea koreensis</name>
    <dbReference type="NCBI Taxonomy" id="543615"/>
    <lineage>
        <taxon>Bacteria</taxon>
        <taxon>Pseudomonadati</taxon>
        <taxon>Bacteroidota</taxon>
        <taxon>Sphingobacteriia</taxon>
        <taxon>Sphingobacteriales</taxon>
        <taxon>Sphingobacteriaceae</taxon>
        <taxon>Solitalea</taxon>
    </lineage>
</organism>
<proteinExistence type="predicted"/>
<evidence type="ECO:0000259" key="2">
    <source>
        <dbReference type="Pfam" id="PF04773"/>
    </source>
</evidence>
<dbReference type="PANTHER" id="PTHR30273:SF2">
    <property type="entry name" value="PROTEIN FECR"/>
    <property type="match status" value="1"/>
</dbReference>
<dbReference type="EMBL" id="FXSZ01000008">
    <property type="protein sequence ID" value="SMO74813.1"/>
    <property type="molecule type" value="Genomic_DNA"/>
</dbReference>
<evidence type="ECO:0000313" key="5">
    <source>
        <dbReference type="Proteomes" id="UP000315971"/>
    </source>
</evidence>
<keyword evidence="5" id="KW-1185">Reference proteome</keyword>
<accession>A0A521DSS8</accession>
<dbReference type="Pfam" id="PF04773">
    <property type="entry name" value="FecR"/>
    <property type="match status" value="1"/>
</dbReference>
<dbReference type="Proteomes" id="UP000315971">
    <property type="component" value="Unassembled WGS sequence"/>
</dbReference>
<dbReference type="InterPro" id="IPR032508">
    <property type="entry name" value="FecR_C"/>
</dbReference>
<keyword evidence="1" id="KW-0812">Transmembrane</keyword>
<dbReference type="Gene3D" id="3.55.50.30">
    <property type="match status" value="1"/>
</dbReference>
<keyword evidence="1" id="KW-0472">Membrane</keyword>
<gene>
    <name evidence="4" type="ORF">SAMN06265350_10899</name>
</gene>
<dbReference type="PANTHER" id="PTHR30273">
    <property type="entry name" value="PERIPLASMIC SIGNAL SENSOR AND SIGMA FACTOR ACTIVATOR FECR-RELATED"/>
    <property type="match status" value="1"/>
</dbReference>
<feature type="domain" description="Protein FecR C-terminal" evidence="3">
    <location>
        <begin position="319"/>
        <end position="384"/>
    </location>
</feature>
<sequence>MMEHSNKPVNWDKLIDMLDSNSTPDTFLNLTVEEEEVLDDVKSIQKAIKETPILENINAENEWKRFVRLRNGGGETKVLLMWKQLRKFAAIAVLILISGVTGYYFLNDNKIGHAKTIASIKKEGRENEKVRLLLSDGKELVIADQKQVQSADGLLLNKKELNELQYSNPENKSVEVYNTLIVPKGETYKLLLSDGSQIWLNADSRLRFPVQFTGTNRNVWLEGEAYLEVVKDKTKPFFVHANDIDIKVLGTSFNVRAYSKDVQTTLLEGKVKMKSGIESVDQEIFLNPGQQGCFDTENRKLSLRNVDVDDFVAWKNGMIYFNNETLVQVMQELGRTYNYSVFYADEQLKTMKLSMNIDKQKEVDGVLRLIEKTAHLQFKINKNERSIVVTQKMD</sequence>
<protein>
    <submittedName>
        <fullName evidence="4">FecR family protein</fullName>
    </submittedName>
</protein>
<feature type="domain" description="FecR protein" evidence="2">
    <location>
        <begin position="181"/>
        <end position="272"/>
    </location>
</feature>
<dbReference type="GO" id="GO:0016989">
    <property type="term" value="F:sigma factor antagonist activity"/>
    <property type="evidence" value="ECO:0007669"/>
    <property type="project" value="TreeGrafter"/>
</dbReference>
<dbReference type="AlphaFoldDB" id="A0A521DSS8"/>
<dbReference type="OrthoDB" id="737880at2"/>
<reference evidence="4 5" key="1">
    <citation type="submission" date="2017-05" db="EMBL/GenBank/DDBJ databases">
        <authorList>
            <person name="Varghese N."/>
            <person name="Submissions S."/>
        </authorList>
    </citation>
    <scope>NUCLEOTIDE SEQUENCE [LARGE SCALE GENOMIC DNA]</scope>
    <source>
        <strain evidence="4 5">DSM 21342</strain>
    </source>
</reference>
<name>A0A521DSS8_9SPHI</name>
<evidence type="ECO:0000256" key="1">
    <source>
        <dbReference type="SAM" id="Phobius"/>
    </source>
</evidence>
<dbReference type="FunFam" id="2.60.120.1440:FF:000001">
    <property type="entry name" value="Putative anti-sigma factor"/>
    <property type="match status" value="1"/>
</dbReference>
<evidence type="ECO:0000313" key="4">
    <source>
        <dbReference type="EMBL" id="SMO74813.1"/>
    </source>
</evidence>
<dbReference type="Gene3D" id="2.60.120.1440">
    <property type="match status" value="1"/>
</dbReference>
<evidence type="ECO:0000259" key="3">
    <source>
        <dbReference type="Pfam" id="PF16344"/>
    </source>
</evidence>
<feature type="transmembrane region" description="Helical" evidence="1">
    <location>
        <begin position="88"/>
        <end position="106"/>
    </location>
</feature>
<dbReference type="Pfam" id="PF16344">
    <property type="entry name" value="FecR_C"/>
    <property type="match status" value="1"/>
</dbReference>
<keyword evidence="1" id="KW-1133">Transmembrane helix</keyword>
<dbReference type="InterPro" id="IPR012373">
    <property type="entry name" value="Ferrdict_sens_TM"/>
</dbReference>
<dbReference type="InterPro" id="IPR006860">
    <property type="entry name" value="FecR"/>
</dbReference>